<dbReference type="EMBL" id="JADOUA010000001">
    <property type="protein sequence ID" value="MBG6089799.1"/>
    <property type="molecule type" value="Genomic_DNA"/>
</dbReference>
<comment type="caution">
    <text evidence="1">The sequence shown here is derived from an EMBL/GenBank/DDBJ whole genome shotgun (WGS) entry which is preliminary data.</text>
</comment>
<evidence type="ECO:0008006" key="3">
    <source>
        <dbReference type="Google" id="ProtNLM"/>
    </source>
</evidence>
<organism evidence="1 2">
    <name type="scientific">Actinomadura viridis</name>
    <dbReference type="NCBI Taxonomy" id="58110"/>
    <lineage>
        <taxon>Bacteria</taxon>
        <taxon>Bacillati</taxon>
        <taxon>Actinomycetota</taxon>
        <taxon>Actinomycetes</taxon>
        <taxon>Streptosporangiales</taxon>
        <taxon>Thermomonosporaceae</taxon>
        <taxon>Actinomadura</taxon>
    </lineage>
</organism>
<dbReference type="Pfam" id="PF07485">
    <property type="entry name" value="DUF1529"/>
    <property type="match status" value="1"/>
</dbReference>
<keyword evidence="2" id="KW-1185">Reference proteome</keyword>
<dbReference type="InterPro" id="IPR011094">
    <property type="entry name" value="Uncharacterised_LppY/LpqO"/>
</dbReference>
<proteinExistence type="predicted"/>
<evidence type="ECO:0000313" key="1">
    <source>
        <dbReference type="EMBL" id="MBG6089799.1"/>
    </source>
</evidence>
<evidence type="ECO:0000313" key="2">
    <source>
        <dbReference type="Proteomes" id="UP000614047"/>
    </source>
</evidence>
<reference evidence="1" key="1">
    <citation type="submission" date="2020-11" db="EMBL/GenBank/DDBJ databases">
        <title>Sequencing the genomes of 1000 actinobacteria strains.</title>
        <authorList>
            <person name="Klenk H.-P."/>
        </authorList>
    </citation>
    <scope>NUCLEOTIDE SEQUENCE</scope>
    <source>
        <strain evidence="1">DSM 43175</strain>
    </source>
</reference>
<gene>
    <name evidence="1" type="ORF">IW256_003912</name>
</gene>
<sequence>MTANEVNRAIRALRRGKIDVVSLHNHALRDEPRLFYMHFWSVGDAVRLARALHRAAEATDVAPVA</sequence>
<dbReference type="Proteomes" id="UP000614047">
    <property type="component" value="Unassembled WGS sequence"/>
</dbReference>
<accession>A0A931DJC9</accession>
<name>A0A931DJC9_9ACTN</name>
<protein>
    <recommendedName>
        <fullName evidence="3">DUF1259 domain-containing protein</fullName>
    </recommendedName>
</protein>
<dbReference type="AlphaFoldDB" id="A0A931DJC9"/>